<evidence type="ECO:0000313" key="8">
    <source>
        <dbReference type="Proteomes" id="UP000000310"/>
    </source>
</evidence>
<dbReference type="InterPro" id="IPR033453">
    <property type="entry name" value="Glyco_hydro_30_TIM-barrel"/>
</dbReference>
<evidence type="ECO:0000256" key="2">
    <source>
        <dbReference type="ARBA" id="ARBA00022729"/>
    </source>
</evidence>
<feature type="domain" description="Glycosyl hydrolase family 30 beta sandwich" evidence="6">
    <location>
        <begin position="433"/>
        <end position="493"/>
    </location>
</feature>
<reference evidence="7 8" key="1">
    <citation type="journal article" date="2011" name="Stand. Genomic Sci.">
        <title>Complete genome sequence of the gliding, heparinolytic Pedobacter saltans type strain (113).</title>
        <authorList>
            <person name="Liolios K."/>
            <person name="Sikorski J."/>
            <person name="Lu M."/>
            <person name="Nolan M."/>
            <person name="Lapidus A."/>
            <person name="Lucas S."/>
            <person name="Hammon N."/>
            <person name="Deshpande S."/>
            <person name="Cheng J.F."/>
            <person name="Tapia R."/>
            <person name="Han C."/>
            <person name="Goodwin L."/>
            <person name="Pitluck S."/>
            <person name="Huntemann M."/>
            <person name="Ivanova N."/>
            <person name="Pagani I."/>
            <person name="Mavromatis K."/>
            <person name="Ovchinikova G."/>
            <person name="Pati A."/>
            <person name="Chen A."/>
            <person name="Palaniappan K."/>
            <person name="Land M."/>
            <person name="Hauser L."/>
            <person name="Brambilla E.M."/>
            <person name="Kotsyurbenko O."/>
            <person name="Rohde M."/>
            <person name="Tindall B.J."/>
            <person name="Abt B."/>
            <person name="Goker M."/>
            <person name="Detter J.C."/>
            <person name="Woyke T."/>
            <person name="Bristow J."/>
            <person name="Eisen J.A."/>
            <person name="Markowitz V."/>
            <person name="Hugenholtz P."/>
            <person name="Klenk H.P."/>
            <person name="Kyrpides N.C."/>
        </authorList>
    </citation>
    <scope>NUCLEOTIDE SEQUENCE [LARGE SCALE GENOMIC DNA]</scope>
    <source>
        <strain evidence="8">ATCC 51119 / DSM 12145 / JCM 21818 / LMG 10337 / NBRC 100064 / NCIMB 13643</strain>
    </source>
</reference>
<organism evidence="7 8">
    <name type="scientific">Pseudopedobacter saltans (strain ATCC 51119 / DSM 12145 / JCM 21818 / CCUG 39354 / LMG 10337 / NBRC 100064 / NCIMB 13643)</name>
    <name type="common">Pedobacter saltans</name>
    <dbReference type="NCBI Taxonomy" id="762903"/>
    <lineage>
        <taxon>Bacteria</taxon>
        <taxon>Pseudomonadati</taxon>
        <taxon>Bacteroidota</taxon>
        <taxon>Sphingobacteriia</taxon>
        <taxon>Sphingobacteriales</taxon>
        <taxon>Sphingobacteriaceae</taxon>
        <taxon>Pseudopedobacter</taxon>
    </lineage>
</organism>
<keyword evidence="2" id="KW-0732">Signal</keyword>
<dbReference type="Pfam" id="PF02055">
    <property type="entry name" value="Glyco_hydro_30"/>
    <property type="match status" value="1"/>
</dbReference>
<dbReference type="Gene3D" id="2.60.40.1180">
    <property type="entry name" value="Golgi alpha-mannosidase II"/>
    <property type="match status" value="1"/>
</dbReference>
<accession>F0SA52</accession>
<dbReference type="EC" id="3.2.1.45" evidence="7"/>
<dbReference type="Proteomes" id="UP000000310">
    <property type="component" value="Chromosome"/>
</dbReference>
<evidence type="ECO:0000256" key="1">
    <source>
        <dbReference type="ARBA" id="ARBA00005382"/>
    </source>
</evidence>
<dbReference type="AlphaFoldDB" id="F0SA52"/>
<dbReference type="PRINTS" id="PR00843">
    <property type="entry name" value="GLHYDRLASE30"/>
</dbReference>
<proteinExistence type="inferred from homology"/>
<dbReference type="eggNOG" id="COG5520">
    <property type="taxonomic scope" value="Bacteria"/>
</dbReference>
<evidence type="ECO:0000256" key="3">
    <source>
        <dbReference type="ARBA" id="ARBA00022801"/>
    </source>
</evidence>
<dbReference type="KEGG" id="psn:Pedsa_3077"/>
<dbReference type="InterPro" id="IPR001139">
    <property type="entry name" value="Glyco_hydro_30"/>
</dbReference>
<comment type="similarity">
    <text evidence="1 4">Belongs to the glycosyl hydrolase 30 family.</text>
</comment>
<dbReference type="InterPro" id="IPR017853">
    <property type="entry name" value="GH"/>
</dbReference>
<keyword evidence="8" id="KW-1185">Reference proteome</keyword>
<dbReference type="Gene3D" id="3.20.20.80">
    <property type="entry name" value="Glycosidases"/>
    <property type="match status" value="1"/>
</dbReference>
<evidence type="ECO:0000313" key="7">
    <source>
        <dbReference type="EMBL" id="ADY53616.1"/>
    </source>
</evidence>
<dbReference type="PANTHER" id="PTHR11069">
    <property type="entry name" value="GLUCOSYLCERAMIDASE"/>
    <property type="match status" value="1"/>
</dbReference>
<feature type="domain" description="Glycosyl hydrolase family 30 TIM-barrel" evidence="5">
    <location>
        <begin position="93"/>
        <end position="430"/>
    </location>
</feature>
<dbReference type="InterPro" id="IPR033452">
    <property type="entry name" value="GH30_C"/>
</dbReference>
<dbReference type="InterPro" id="IPR013780">
    <property type="entry name" value="Glyco_hydro_b"/>
</dbReference>
<keyword evidence="3 4" id="KW-0378">Hydrolase</keyword>
<sequence>MQALLEHMFGNKLFKTEMNRKLGFFLGVALVAANVGFAQNVASKKVKVFTTAKDTKLRISENGTLSFSPNAQPFETEATVFIDADRTFQTMIGIGGAITDASAETYAKLPKALQQEFLKAYYSKTEGIGYNLARTNINSCDFSSYSYTYVKDNDKELKTFNIAPEEKYRLPLIKAATAMAGGTLPLYVSPWTPPAWMKDNNNMLQGGKLLPEYRQAWANYYIRYIQEYEKRGLPIWGLTVQNEPMAKQRWESCIFTAEEERDFIKEYLGPTLHKAGMANKKLIAWDHNRDQVYQRASTILGDKEAAKYVWGIGFHWYETWTKSDMQFYNLRNVKEAFPEKELIFTEGCKEKFDMDSIYNWSLGERYGYSMINDFNAGTAAWTDWNILLDETGGPNHVKNLCFAPIHADTKNKKLIYTNAYYYLGHFSKFIQPGAKRIITSPSRDVLETTGFVNPDGKIVVVVMNKTSNDMPYQLWLKGYAAKTTSKAHSISTYIID</sequence>
<dbReference type="SUPFAM" id="SSF51445">
    <property type="entry name" value="(Trans)glycosidases"/>
    <property type="match status" value="1"/>
</dbReference>
<protein>
    <submittedName>
        <fullName evidence="7">Glucosylceramidase</fullName>
        <ecNumber evidence="7">3.2.1.45</ecNumber>
    </submittedName>
</protein>
<dbReference type="GO" id="GO:0016020">
    <property type="term" value="C:membrane"/>
    <property type="evidence" value="ECO:0007669"/>
    <property type="project" value="GOC"/>
</dbReference>
<name>F0SA52_PSESL</name>
<keyword evidence="4 7" id="KW-0326">Glycosidase</keyword>
<dbReference type="GO" id="GO:0004348">
    <property type="term" value="F:glucosylceramidase activity"/>
    <property type="evidence" value="ECO:0007669"/>
    <property type="project" value="UniProtKB-EC"/>
</dbReference>
<dbReference type="GO" id="GO:0006680">
    <property type="term" value="P:glucosylceramide catabolic process"/>
    <property type="evidence" value="ECO:0007669"/>
    <property type="project" value="TreeGrafter"/>
</dbReference>
<dbReference type="HOGENOM" id="CLU_014379_1_1_10"/>
<gene>
    <name evidence="7" type="ordered locus">Pedsa_3077</name>
</gene>
<dbReference type="EMBL" id="CP002545">
    <property type="protein sequence ID" value="ADY53616.1"/>
    <property type="molecule type" value="Genomic_DNA"/>
</dbReference>
<dbReference type="PANTHER" id="PTHR11069:SF23">
    <property type="entry name" value="LYSOSOMAL ACID GLUCOSYLCERAMIDASE"/>
    <property type="match status" value="1"/>
</dbReference>
<evidence type="ECO:0000259" key="5">
    <source>
        <dbReference type="Pfam" id="PF02055"/>
    </source>
</evidence>
<dbReference type="Pfam" id="PF17189">
    <property type="entry name" value="Glyco_hydro_30C"/>
    <property type="match status" value="1"/>
</dbReference>
<reference evidence="8" key="2">
    <citation type="submission" date="2011-02" db="EMBL/GenBank/DDBJ databases">
        <title>The complete genome of Pedobacter saltans DSM 12145.</title>
        <authorList>
            <consortium name="US DOE Joint Genome Institute (JGI-PGF)"/>
            <person name="Lucas S."/>
            <person name="Copeland A."/>
            <person name="Lapidus A."/>
            <person name="Bruce D."/>
            <person name="Goodwin L."/>
            <person name="Pitluck S."/>
            <person name="Kyrpides N."/>
            <person name="Mavromatis K."/>
            <person name="Pagani I."/>
            <person name="Ivanova N."/>
            <person name="Ovchinnikova G."/>
            <person name="Lu M."/>
            <person name="Detter J.C."/>
            <person name="Han C."/>
            <person name="Land M."/>
            <person name="Hauser L."/>
            <person name="Markowitz V."/>
            <person name="Cheng J.-F."/>
            <person name="Hugenholtz P."/>
            <person name="Woyke T."/>
            <person name="Wu D."/>
            <person name="Tindall B."/>
            <person name="Pomrenke H.G."/>
            <person name="Brambilla E."/>
            <person name="Klenk H.-P."/>
            <person name="Eisen J.A."/>
        </authorList>
    </citation>
    <scope>NUCLEOTIDE SEQUENCE [LARGE SCALE GENOMIC DNA]</scope>
    <source>
        <strain evidence="8">ATCC 51119 / DSM 12145 / JCM 21818 / LMG 10337 / NBRC 100064 / NCIMB 13643</strain>
    </source>
</reference>
<evidence type="ECO:0000259" key="6">
    <source>
        <dbReference type="Pfam" id="PF17189"/>
    </source>
</evidence>
<evidence type="ECO:0000256" key="4">
    <source>
        <dbReference type="RuleBase" id="RU361188"/>
    </source>
</evidence>
<dbReference type="STRING" id="762903.Pedsa_3077"/>